<evidence type="ECO:0000313" key="2">
    <source>
        <dbReference type="EMBL" id="CAI2189381.1"/>
    </source>
</evidence>
<protein>
    <submittedName>
        <fullName evidence="2">16010_t:CDS:1</fullName>
    </submittedName>
</protein>
<dbReference type="AlphaFoldDB" id="A0A9W4SZM9"/>
<reference evidence="2" key="1">
    <citation type="submission" date="2022-08" db="EMBL/GenBank/DDBJ databases">
        <authorList>
            <person name="Kallberg Y."/>
            <person name="Tangrot J."/>
            <person name="Rosling A."/>
        </authorList>
    </citation>
    <scope>NUCLEOTIDE SEQUENCE</scope>
    <source>
        <strain evidence="2">Wild A</strain>
    </source>
</reference>
<dbReference type="Proteomes" id="UP001153678">
    <property type="component" value="Unassembled WGS sequence"/>
</dbReference>
<sequence length="70" mass="8359">MIIIKKKRLQNDDNENEAGLSNGKRSQHEDSSYGNTRAYLENMNKKLESYCHLMKNHFKRLQRKENDAYL</sequence>
<evidence type="ECO:0000313" key="3">
    <source>
        <dbReference type="Proteomes" id="UP001153678"/>
    </source>
</evidence>
<keyword evidence="3" id="KW-1185">Reference proteome</keyword>
<comment type="caution">
    <text evidence="2">The sequence shown here is derived from an EMBL/GenBank/DDBJ whole genome shotgun (WGS) entry which is preliminary data.</text>
</comment>
<gene>
    <name evidence="2" type="ORF">FWILDA_LOCUS14050</name>
</gene>
<evidence type="ECO:0000256" key="1">
    <source>
        <dbReference type="SAM" id="MobiDB-lite"/>
    </source>
</evidence>
<dbReference type="EMBL" id="CAMKVN010005793">
    <property type="protein sequence ID" value="CAI2189381.1"/>
    <property type="molecule type" value="Genomic_DNA"/>
</dbReference>
<feature type="region of interest" description="Disordered" evidence="1">
    <location>
        <begin position="1"/>
        <end position="37"/>
    </location>
</feature>
<name>A0A9W4SZM9_9GLOM</name>
<proteinExistence type="predicted"/>
<accession>A0A9W4SZM9</accession>
<organism evidence="2 3">
    <name type="scientific">Funneliformis geosporum</name>
    <dbReference type="NCBI Taxonomy" id="1117311"/>
    <lineage>
        <taxon>Eukaryota</taxon>
        <taxon>Fungi</taxon>
        <taxon>Fungi incertae sedis</taxon>
        <taxon>Mucoromycota</taxon>
        <taxon>Glomeromycotina</taxon>
        <taxon>Glomeromycetes</taxon>
        <taxon>Glomerales</taxon>
        <taxon>Glomeraceae</taxon>
        <taxon>Funneliformis</taxon>
    </lineage>
</organism>